<accession>W7I6I9</accession>
<dbReference type="EMBL" id="KI966408">
    <property type="protein sequence ID" value="EWC47823.1"/>
    <property type="molecule type" value="Genomic_DNA"/>
</dbReference>
<dbReference type="Pfam" id="PF08589">
    <property type="entry name" value="ATG43"/>
    <property type="match status" value="1"/>
</dbReference>
<dbReference type="InterPro" id="IPR013898">
    <property type="entry name" value="Atg43"/>
</dbReference>
<dbReference type="PANTHER" id="PTHR38699:SF1">
    <property type="entry name" value="MITOPHAGY RECEPTOR ATG43"/>
    <property type="match status" value="1"/>
</dbReference>
<organism evidence="2 3">
    <name type="scientific">Drechslerella stenobrocha 248</name>
    <dbReference type="NCBI Taxonomy" id="1043628"/>
    <lineage>
        <taxon>Eukaryota</taxon>
        <taxon>Fungi</taxon>
        <taxon>Dikarya</taxon>
        <taxon>Ascomycota</taxon>
        <taxon>Pezizomycotina</taxon>
        <taxon>Orbiliomycetes</taxon>
        <taxon>Orbiliales</taxon>
        <taxon>Orbiliaceae</taxon>
        <taxon>Drechslerella</taxon>
    </lineage>
</organism>
<evidence type="ECO:0000256" key="1">
    <source>
        <dbReference type="SAM" id="MobiDB-lite"/>
    </source>
</evidence>
<dbReference type="OrthoDB" id="2430343at2759"/>
<dbReference type="PANTHER" id="PTHR38699">
    <property type="entry name" value="CHROMOSOME 1, WHOLE GENOME SHOTGUN SEQUENCE"/>
    <property type="match status" value="1"/>
</dbReference>
<gene>
    <name evidence="2" type="ORF">DRE_03023</name>
</gene>
<proteinExistence type="predicted"/>
<dbReference type="HOGENOM" id="CLU_152660_0_0_1"/>
<feature type="compositionally biased region" description="Acidic residues" evidence="1">
    <location>
        <begin position="47"/>
        <end position="61"/>
    </location>
</feature>
<feature type="compositionally biased region" description="Polar residues" evidence="1">
    <location>
        <begin position="24"/>
        <end position="35"/>
    </location>
</feature>
<dbReference type="GO" id="GO:0140580">
    <property type="term" value="F:mitochondrion autophagosome adaptor activity"/>
    <property type="evidence" value="ECO:0007669"/>
    <property type="project" value="InterPro"/>
</dbReference>
<name>W7I6I9_9PEZI</name>
<reference evidence="2 3" key="1">
    <citation type="submission" date="2013-05" db="EMBL/GenBank/DDBJ databases">
        <title>Drechslerella stenobrocha genome reveals carnivorous origination and mechanical trapping mechanism of predatory fungi.</title>
        <authorList>
            <person name="Liu X."/>
            <person name="Zhang W."/>
            <person name="Liu K."/>
        </authorList>
    </citation>
    <scope>NUCLEOTIDE SEQUENCE [LARGE SCALE GENOMIC DNA]</scope>
    <source>
        <strain evidence="2 3">248</strain>
    </source>
</reference>
<evidence type="ECO:0000313" key="2">
    <source>
        <dbReference type="EMBL" id="EWC47823.1"/>
    </source>
</evidence>
<feature type="region of interest" description="Disordered" evidence="1">
    <location>
        <begin position="15"/>
        <end position="67"/>
    </location>
</feature>
<evidence type="ECO:0000313" key="3">
    <source>
        <dbReference type="Proteomes" id="UP000024837"/>
    </source>
</evidence>
<keyword evidence="3" id="KW-1185">Reference proteome</keyword>
<dbReference type="Proteomes" id="UP000024837">
    <property type="component" value="Unassembled WGS sequence"/>
</dbReference>
<sequence>MSDIPFLAAQSALTDAHIRHDPTPESSIAPSTSADSKVVLTPGEFSHDEEELDDDDDDDDVASITSSVLYPSRDANRGLHRPLPPLPDLRFEQSYLAGIKNAAEEGKVACGIWGCLDGGIGTAA</sequence>
<dbReference type="GO" id="GO:0000423">
    <property type="term" value="P:mitophagy"/>
    <property type="evidence" value="ECO:0007669"/>
    <property type="project" value="InterPro"/>
</dbReference>
<protein>
    <submittedName>
        <fullName evidence="2">Uncharacterized protein</fullName>
    </submittedName>
</protein>
<dbReference type="AlphaFoldDB" id="W7I6I9"/>